<dbReference type="InterPro" id="IPR036926">
    <property type="entry name" value="Thymidate_synth/dCMP_Mease_sf"/>
</dbReference>
<dbReference type="Proteomes" id="UP000282674">
    <property type="component" value="Unassembled WGS sequence"/>
</dbReference>
<gene>
    <name evidence="1" type="ORF">EBO15_05450</name>
</gene>
<accession>A0A3M2MB95</accession>
<proteinExistence type="predicted"/>
<evidence type="ECO:0008006" key="3">
    <source>
        <dbReference type="Google" id="ProtNLM"/>
    </source>
</evidence>
<dbReference type="SUPFAM" id="SSF55831">
    <property type="entry name" value="Thymidylate synthase/dCMP hydroxymethylase"/>
    <property type="match status" value="1"/>
</dbReference>
<comment type="caution">
    <text evidence="1">The sequence shown here is derived from an EMBL/GenBank/DDBJ whole genome shotgun (WGS) entry which is preliminary data.</text>
</comment>
<keyword evidence="2" id="KW-1185">Reference proteome</keyword>
<evidence type="ECO:0000313" key="2">
    <source>
        <dbReference type="Proteomes" id="UP000282674"/>
    </source>
</evidence>
<dbReference type="RefSeq" id="WP_122193200.1">
    <property type="nucleotide sequence ID" value="NZ_JBHSKC010000026.1"/>
</dbReference>
<name>A0A3M2MB95_9ACTN</name>
<dbReference type="Gene3D" id="3.30.572.10">
    <property type="entry name" value="Thymidylate synthase/dCMP hydroxymethylase domain"/>
    <property type="match status" value="1"/>
</dbReference>
<organism evidence="1 2">
    <name type="scientific">Actinomadura harenae</name>
    <dbReference type="NCBI Taxonomy" id="2483351"/>
    <lineage>
        <taxon>Bacteria</taxon>
        <taxon>Bacillati</taxon>
        <taxon>Actinomycetota</taxon>
        <taxon>Actinomycetes</taxon>
        <taxon>Streptosporangiales</taxon>
        <taxon>Thermomonosporaceae</taxon>
        <taxon>Actinomadura</taxon>
    </lineage>
</organism>
<dbReference type="EMBL" id="RFFG01000007">
    <property type="protein sequence ID" value="RMI46789.1"/>
    <property type="molecule type" value="Genomic_DNA"/>
</dbReference>
<protein>
    <recommendedName>
        <fullName evidence="3">Thymidylate synthase/dCMP hydroxymethylase domain-containing protein</fullName>
    </recommendedName>
</protein>
<reference evidence="1 2" key="1">
    <citation type="submission" date="2018-10" db="EMBL/GenBank/DDBJ databases">
        <title>Isolation from soil.</title>
        <authorList>
            <person name="Hu J."/>
        </authorList>
    </citation>
    <scope>NUCLEOTIDE SEQUENCE [LARGE SCALE GENOMIC DNA]</scope>
    <source>
        <strain evidence="1 2">NEAU-Ht49</strain>
    </source>
</reference>
<dbReference type="OrthoDB" id="3463410at2"/>
<dbReference type="AlphaFoldDB" id="A0A3M2MB95"/>
<sequence length="211" mass="23312">MVPTVGGDLQHWETCGQAWIGLLRHVWHAGEAGMEERGPIIEGPPVLFEVASLSWDDPVLAAYGDRARIAHWSRMARERAEVADGIGGRLRDRHGADQLHWAAGLLRARPWTTSAWVSLTDPGEAADSVPGLVALAFRLREYRLVMTAMYRSQDVHRAYLSYVPLREVQLQVAEELGLPSGPMRVFIDVPHIAVRDAERVASILAAQPEAA</sequence>
<evidence type="ECO:0000313" key="1">
    <source>
        <dbReference type="EMBL" id="RMI46789.1"/>
    </source>
</evidence>